<keyword evidence="2" id="KW-0813">Transport</keyword>
<feature type="transmembrane region" description="Helical" evidence="10">
    <location>
        <begin position="427"/>
        <end position="451"/>
    </location>
</feature>
<feature type="transmembrane region" description="Helical" evidence="10">
    <location>
        <begin position="343"/>
        <end position="361"/>
    </location>
</feature>
<feature type="transmembrane region" description="Helical" evidence="10">
    <location>
        <begin position="65"/>
        <end position="83"/>
    </location>
</feature>
<feature type="transmembrane region" description="Helical" evidence="10">
    <location>
        <begin position="368"/>
        <end position="391"/>
    </location>
</feature>
<evidence type="ECO:0000256" key="8">
    <source>
        <dbReference type="ARBA" id="ARBA00023136"/>
    </source>
</evidence>
<evidence type="ECO:0000256" key="3">
    <source>
        <dbReference type="ARBA" id="ARBA00022449"/>
    </source>
</evidence>
<keyword evidence="9" id="KW-0739">Sodium transport</keyword>
<accession>A0A974SRQ4</accession>
<keyword evidence="7" id="KW-0406">Ion transport</keyword>
<feature type="transmembrane region" description="Helical" evidence="10">
    <location>
        <begin position="120"/>
        <end position="142"/>
    </location>
</feature>
<evidence type="ECO:0000256" key="1">
    <source>
        <dbReference type="ARBA" id="ARBA00004141"/>
    </source>
</evidence>
<feature type="transmembrane region" description="Helical" evidence="10">
    <location>
        <begin position="258"/>
        <end position="291"/>
    </location>
</feature>
<evidence type="ECO:0000259" key="11">
    <source>
        <dbReference type="Pfam" id="PF00999"/>
    </source>
</evidence>
<evidence type="ECO:0000256" key="9">
    <source>
        <dbReference type="ARBA" id="ARBA00023201"/>
    </source>
</evidence>
<feature type="domain" description="Cation/H+ exchanger transmembrane" evidence="11">
    <location>
        <begin position="47"/>
        <end position="293"/>
    </location>
</feature>
<dbReference type="Pfam" id="PF00999">
    <property type="entry name" value="Na_H_Exchanger"/>
    <property type="match status" value="2"/>
</dbReference>
<evidence type="ECO:0000256" key="7">
    <source>
        <dbReference type="ARBA" id="ARBA00023065"/>
    </source>
</evidence>
<dbReference type="GO" id="GO:1902600">
    <property type="term" value="P:proton transmembrane transport"/>
    <property type="evidence" value="ECO:0007669"/>
    <property type="project" value="InterPro"/>
</dbReference>
<reference evidence="12" key="1">
    <citation type="submission" date="2020-11" db="EMBL/GenBank/DDBJ databases">
        <title>Azospira restricta DSM 18626 genome sequence.</title>
        <authorList>
            <person name="Moe W.M."/>
        </authorList>
    </citation>
    <scope>NUCLEOTIDE SEQUENCE</scope>
    <source>
        <strain evidence="12">DSM 18626</strain>
    </source>
</reference>
<feature type="transmembrane region" description="Helical" evidence="10">
    <location>
        <begin position="215"/>
        <end position="237"/>
    </location>
</feature>
<keyword evidence="8 10" id="KW-0472">Membrane</keyword>
<keyword evidence="5 10" id="KW-1133">Transmembrane helix</keyword>
<keyword evidence="3" id="KW-0050">Antiport</keyword>
<evidence type="ECO:0000313" key="13">
    <source>
        <dbReference type="Proteomes" id="UP000663444"/>
    </source>
</evidence>
<organism evidence="12 13">
    <name type="scientific">Azospira restricta</name>
    <dbReference type="NCBI Taxonomy" id="404405"/>
    <lineage>
        <taxon>Bacteria</taxon>
        <taxon>Pseudomonadati</taxon>
        <taxon>Pseudomonadota</taxon>
        <taxon>Betaproteobacteria</taxon>
        <taxon>Rhodocyclales</taxon>
        <taxon>Rhodocyclaceae</taxon>
        <taxon>Azospira</taxon>
    </lineage>
</organism>
<dbReference type="RefSeq" id="WP_203388757.1">
    <property type="nucleotide sequence ID" value="NZ_CP064781.1"/>
</dbReference>
<keyword evidence="4 10" id="KW-0812">Transmembrane</keyword>
<dbReference type="AlphaFoldDB" id="A0A974SRQ4"/>
<dbReference type="InterPro" id="IPR038770">
    <property type="entry name" value="Na+/solute_symporter_sf"/>
</dbReference>
<dbReference type="KEGG" id="ares:IWH25_07840"/>
<evidence type="ECO:0000256" key="10">
    <source>
        <dbReference type="SAM" id="Phobius"/>
    </source>
</evidence>
<dbReference type="GO" id="GO:0006814">
    <property type="term" value="P:sodium ion transport"/>
    <property type="evidence" value="ECO:0007669"/>
    <property type="project" value="UniProtKB-KW"/>
</dbReference>
<dbReference type="PANTHER" id="PTHR43562">
    <property type="entry name" value="NAPA-TYPE SODIUM/HYDROGEN ANTIPORTER"/>
    <property type="match status" value="1"/>
</dbReference>
<feature type="transmembrane region" description="Helical" evidence="10">
    <location>
        <begin position="154"/>
        <end position="174"/>
    </location>
</feature>
<evidence type="ECO:0000256" key="5">
    <source>
        <dbReference type="ARBA" id="ARBA00022989"/>
    </source>
</evidence>
<feature type="transmembrane region" description="Helical" evidence="10">
    <location>
        <begin position="186"/>
        <end position="209"/>
    </location>
</feature>
<evidence type="ECO:0000256" key="2">
    <source>
        <dbReference type="ARBA" id="ARBA00022448"/>
    </source>
</evidence>
<sequence>MHPLRAVSRPEILLLACLVSLPSALAAGSGVVGENLLWLAIILMAARLFAPLAQRIGFPAVLGELLLGVVLGNLGLLGVHYFDRVAADPIVAFLAELGVIVLLLQIGLETRLDDLIKVGLRASLVGVVGIALPFLLGAYVVGPLLLPGLSANTYLFLGATLSATSVGITGRVFRDLGRLAMPEARIVLGAAVIDDVLGLVILAVVSSLVQAGSVSLAQVGGIVVEAVAFLAGSIVVGRLLARRFAARLARLDPGHSMLFALVLASGLFLAWLAHAIGLAPIIGAFAAGLLFEPLWLQDFATPKVVGEIESVLPAQDKPGVAERIRGILHKHAQHQHEHMVEPLGYFFVPVFFVLTGMQVDLQTLADPQLLLVALGVTAAAVAGKLVAGFAAGRGHNPWVVGWGMVPRGEVGLIFAAVGRQLGVVDEAMFSVIVIMVILTTLLTPPLLTVLLRRQDNQKNDR</sequence>
<proteinExistence type="predicted"/>
<evidence type="ECO:0000313" key="12">
    <source>
        <dbReference type="EMBL" id="QRJ65231.1"/>
    </source>
</evidence>
<dbReference type="GO" id="GO:0016020">
    <property type="term" value="C:membrane"/>
    <property type="evidence" value="ECO:0007669"/>
    <property type="project" value="UniProtKB-SubCell"/>
</dbReference>
<dbReference type="InterPro" id="IPR006153">
    <property type="entry name" value="Cation/H_exchanger_TM"/>
</dbReference>
<protein>
    <submittedName>
        <fullName evidence="12">Cation:proton antiporter</fullName>
    </submittedName>
</protein>
<evidence type="ECO:0000256" key="6">
    <source>
        <dbReference type="ARBA" id="ARBA00023053"/>
    </source>
</evidence>
<feature type="transmembrane region" description="Helical" evidence="10">
    <location>
        <begin position="89"/>
        <end position="108"/>
    </location>
</feature>
<feature type="transmembrane region" description="Helical" evidence="10">
    <location>
        <begin position="36"/>
        <end position="53"/>
    </location>
</feature>
<keyword evidence="6" id="KW-0915">Sodium</keyword>
<dbReference type="Proteomes" id="UP000663444">
    <property type="component" value="Chromosome"/>
</dbReference>
<feature type="domain" description="Cation/H+ exchanger transmembrane" evidence="11">
    <location>
        <begin position="329"/>
        <end position="451"/>
    </location>
</feature>
<evidence type="ECO:0000256" key="4">
    <source>
        <dbReference type="ARBA" id="ARBA00022692"/>
    </source>
</evidence>
<dbReference type="Gene3D" id="1.20.1530.20">
    <property type="match status" value="2"/>
</dbReference>
<keyword evidence="13" id="KW-1185">Reference proteome</keyword>
<gene>
    <name evidence="12" type="ORF">IWH25_07840</name>
</gene>
<dbReference type="PANTHER" id="PTHR43562:SF3">
    <property type="entry name" value="SODIUM ION_PROTON EXCHANGER (EUROFUNG)"/>
    <property type="match status" value="1"/>
</dbReference>
<comment type="subcellular location">
    <subcellularLocation>
        <location evidence="1">Membrane</location>
        <topology evidence="1">Multi-pass membrane protein</topology>
    </subcellularLocation>
</comment>
<dbReference type="GO" id="GO:0015297">
    <property type="term" value="F:antiporter activity"/>
    <property type="evidence" value="ECO:0007669"/>
    <property type="project" value="UniProtKB-KW"/>
</dbReference>
<name>A0A974SRQ4_9RHOO</name>
<dbReference type="EMBL" id="CP064781">
    <property type="protein sequence ID" value="QRJ65231.1"/>
    <property type="molecule type" value="Genomic_DNA"/>
</dbReference>